<feature type="transmembrane region" description="Helical" evidence="1">
    <location>
        <begin position="327"/>
        <end position="348"/>
    </location>
</feature>
<dbReference type="InterPro" id="IPR002656">
    <property type="entry name" value="Acyl_transf_3_dom"/>
</dbReference>
<keyword evidence="1" id="KW-1133">Transmembrane helix</keyword>
<dbReference type="EMBL" id="OU963871">
    <property type="protein sequence ID" value="CAH0383036.1"/>
    <property type="molecule type" value="Genomic_DNA"/>
</dbReference>
<feature type="transmembrane region" description="Helical" evidence="1">
    <location>
        <begin position="501"/>
        <end position="521"/>
    </location>
</feature>
<protein>
    <recommendedName>
        <fullName evidence="6">Nose resistant-to-fluoxetine protein N-terminal domain-containing protein</fullName>
    </recommendedName>
</protein>
<evidence type="ECO:0000256" key="1">
    <source>
        <dbReference type="SAM" id="Phobius"/>
    </source>
</evidence>
<feature type="transmembrane region" description="Helical" evidence="1">
    <location>
        <begin position="626"/>
        <end position="644"/>
    </location>
</feature>
<dbReference type="Pfam" id="PF20146">
    <property type="entry name" value="NRF"/>
    <property type="match status" value="1"/>
</dbReference>
<feature type="transmembrane region" description="Helical" evidence="1">
    <location>
        <begin position="257"/>
        <end position="278"/>
    </location>
</feature>
<dbReference type="PANTHER" id="PTHR11161">
    <property type="entry name" value="O-ACYLTRANSFERASE"/>
    <property type="match status" value="1"/>
</dbReference>
<feature type="domain" description="Nose resistant-to-fluoxetine protein N-terminal" evidence="3">
    <location>
        <begin position="88"/>
        <end position="217"/>
    </location>
</feature>
<keyword evidence="1" id="KW-0812">Transmembrane</keyword>
<dbReference type="KEGG" id="btab:109044701"/>
<evidence type="ECO:0000259" key="2">
    <source>
        <dbReference type="Pfam" id="PF01757"/>
    </source>
</evidence>
<keyword evidence="5" id="KW-1185">Reference proteome</keyword>
<feature type="transmembrane region" description="Helical" evidence="1">
    <location>
        <begin position="656"/>
        <end position="674"/>
    </location>
</feature>
<organism evidence="4 5">
    <name type="scientific">Bemisia tabaci</name>
    <name type="common">Sweetpotato whitefly</name>
    <name type="synonym">Aleurodes tabaci</name>
    <dbReference type="NCBI Taxonomy" id="7038"/>
    <lineage>
        <taxon>Eukaryota</taxon>
        <taxon>Metazoa</taxon>
        <taxon>Ecdysozoa</taxon>
        <taxon>Arthropoda</taxon>
        <taxon>Hexapoda</taxon>
        <taxon>Insecta</taxon>
        <taxon>Pterygota</taxon>
        <taxon>Neoptera</taxon>
        <taxon>Paraneoptera</taxon>
        <taxon>Hemiptera</taxon>
        <taxon>Sternorrhyncha</taxon>
        <taxon>Aleyrodoidea</taxon>
        <taxon>Aleyrodidae</taxon>
        <taxon>Aleyrodinae</taxon>
        <taxon>Bemisia</taxon>
    </lineage>
</organism>
<sequence length="749" mass="85762">MLGSNLWSKRPKLWFVAVLTIFLVVLFTHVAGKKTSSSLASSSVHNHAATRNSEQNANQSGRKLSWISHVLSEKLSNFRPRSRTNHLCNQQSDLYEESLRNFTLWAVQMKEASTSAESLPGMLVGQRFHIGHYDECIAIRTSAVAGRFCLANIKFWPTQEAYPEFYTNPLESLEASPDSNAWDNFKVSKKWFRLDRNDLIWSLCVPASCSRQDVEESLNVTFADVETKHGIIVKIQMHDNVCTSSIDEAPLPTETKALLYVLIFLSIFCFMATLYHLASWNIIHILDDKGFLLHKILMGFSMTKNFDSLTGAANKDKNMNILDSLKFYSAVQVMVKHRMVTLLVVLLYNPSFHESMMKTDELIFVPTLIVDTFFVVSGFLTFVICYEPLKKYGLKIFPLMVFDRWLRLMPAYVTFIAMTIFIFPYMSSGPAWKFITEPIADSCRREWWINLLGVNNQVTPVEPFDFVPPCGPHTWYLACDLQLFPVGLLIVYMFTRNHSSGLKFGLAALAMTVAIPFYVIYKNRYDAVGIADPRRYVEGFNITHFFWVYVKAYMRAGPYVLSILSAFLLMKIRENRWTLSVAWRWVILLAAIVIGQGSQYYGAVFYDKTRQYDVIENALFGALHRTLWSLIICSLIVIQQAWGFGGKIDELLTHQIYVPLGRLTYLVYLFHPVWQVTTMASGRTILFLSVWQLIWLLAGDTMVVFMGSLWLYFIIEAPANKFRAAMMSKLTGKGQPAVKEEQQATKKLD</sequence>
<dbReference type="GO" id="GO:0016747">
    <property type="term" value="F:acyltransferase activity, transferring groups other than amino-acyl groups"/>
    <property type="evidence" value="ECO:0007669"/>
    <property type="project" value="InterPro"/>
</dbReference>
<evidence type="ECO:0000313" key="5">
    <source>
        <dbReference type="Proteomes" id="UP001152759"/>
    </source>
</evidence>
<feature type="domain" description="Acyltransferase 3" evidence="2">
    <location>
        <begin position="323"/>
        <end position="708"/>
    </location>
</feature>
<dbReference type="InterPro" id="IPR052728">
    <property type="entry name" value="O2_lipid_transport_reg"/>
</dbReference>
<evidence type="ECO:0000313" key="4">
    <source>
        <dbReference type="EMBL" id="CAH0383036.1"/>
    </source>
</evidence>
<keyword evidence="1" id="KW-0472">Membrane</keyword>
<evidence type="ECO:0008006" key="6">
    <source>
        <dbReference type="Google" id="ProtNLM"/>
    </source>
</evidence>
<feature type="transmembrane region" description="Helical" evidence="1">
    <location>
        <begin position="405"/>
        <end position="426"/>
    </location>
</feature>
<name>A0A9P0EZ85_BEMTA</name>
<feature type="transmembrane region" description="Helical" evidence="1">
    <location>
        <begin position="552"/>
        <end position="570"/>
    </location>
</feature>
<dbReference type="Proteomes" id="UP001152759">
    <property type="component" value="Chromosome 10"/>
</dbReference>
<feature type="transmembrane region" description="Helical" evidence="1">
    <location>
        <begin position="475"/>
        <end position="494"/>
    </location>
</feature>
<reference evidence="4" key="1">
    <citation type="submission" date="2021-12" db="EMBL/GenBank/DDBJ databases">
        <authorList>
            <person name="King R."/>
        </authorList>
    </citation>
    <scope>NUCLEOTIDE SEQUENCE</scope>
</reference>
<feature type="transmembrane region" description="Helical" evidence="1">
    <location>
        <begin position="363"/>
        <end position="384"/>
    </location>
</feature>
<feature type="transmembrane region" description="Helical" evidence="1">
    <location>
        <begin position="582"/>
        <end position="606"/>
    </location>
</feature>
<dbReference type="Pfam" id="PF01757">
    <property type="entry name" value="Acyl_transf_3"/>
    <property type="match status" value="1"/>
</dbReference>
<gene>
    <name evidence="4" type="ORF">BEMITA_LOCUS2517</name>
</gene>
<dbReference type="InterPro" id="IPR006621">
    <property type="entry name" value="Nose-resist-to-fluoxetine_N"/>
</dbReference>
<feature type="transmembrane region" description="Helical" evidence="1">
    <location>
        <begin position="694"/>
        <end position="715"/>
    </location>
</feature>
<accession>A0A9P0EZ85</accession>
<dbReference type="PANTHER" id="PTHR11161:SF72">
    <property type="entry name" value="FI21449P1"/>
    <property type="match status" value="1"/>
</dbReference>
<proteinExistence type="predicted"/>
<dbReference type="AlphaFoldDB" id="A0A9P0EZ85"/>
<evidence type="ECO:0000259" key="3">
    <source>
        <dbReference type="Pfam" id="PF20146"/>
    </source>
</evidence>